<proteinExistence type="predicted"/>
<accession>A0A4Y2TEH0</accession>
<reference evidence="1 2" key="1">
    <citation type="journal article" date="2019" name="Sci. Rep.">
        <title>Orb-weaving spider Araneus ventricosus genome elucidates the spidroin gene catalogue.</title>
        <authorList>
            <person name="Kono N."/>
            <person name="Nakamura H."/>
            <person name="Ohtoshi R."/>
            <person name="Moran D.A.P."/>
            <person name="Shinohara A."/>
            <person name="Yoshida Y."/>
            <person name="Fujiwara M."/>
            <person name="Mori M."/>
            <person name="Tomita M."/>
            <person name="Arakawa K."/>
        </authorList>
    </citation>
    <scope>NUCLEOTIDE SEQUENCE [LARGE SCALE GENOMIC DNA]</scope>
</reference>
<protein>
    <submittedName>
        <fullName evidence="1">Uncharacterized protein</fullName>
    </submittedName>
</protein>
<dbReference type="AlphaFoldDB" id="A0A4Y2TEH0"/>
<organism evidence="1 2">
    <name type="scientific">Araneus ventricosus</name>
    <name type="common">Orbweaver spider</name>
    <name type="synonym">Epeira ventricosa</name>
    <dbReference type="NCBI Taxonomy" id="182803"/>
    <lineage>
        <taxon>Eukaryota</taxon>
        <taxon>Metazoa</taxon>
        <taxon>Ecdysozoa</taxon>
        <taxon>Arthropoda</taxon>
        <taxon>Chelicerata</taxon>
        <taxon>Arachnida</taxon>
        <taxon>Araneae</taxon>
        <taxon>Araneomorphae</taxon>
        <taxon>Entelegynae</taxon>
        <taxon>Araneoidea</taxon>
        <taxon>Araneidae</taxon>
        <taxon>Araneus</taxon>
    </lineage>
</organism>
<evidence type="ECO:0000313" key="2">
    <source>
        <dbReference type="Proteomes" id="UP000499080"/>
    </source>
</evidence>
<dbReference type="OrthoDB" id="410155at2759"/>
<evidence type="ECO:0000313" key="1">
    <source>
        <dbReference type="EMBL" id="GBN97799.1"/>
    </source>
</evidence>
<sequence>MILTLTTLAGAQTKTQSKEIIESHLLTKPDSTSSPNRFGNYSASSLDLALTKDFLYPYVSLAAKGSERRVLFLKLEVDPRRVRLYGKCIRGLAPTTLQNVGRSSSVSGTKRVRAYCPTARRKTLSRVASNREVEGRRDMDIKSTATFGKLSALPLG</sequence>
<gene>
    <name evidence="1" type="ORF">AVEN_270395_1</name>
</gene>
<dbReference type="EMBL" id="BGPR01027365">
    <property type="protein sequence ID" value="GBN97799.1"/>
    <property type="molecule type" value="Genomic_DNA"/>
</dbReference>
<comment type="caution">
    <text evidence="1">The sequence shown here is derived from an EMBL/GenBank/DDBJ whole genome shotgun (WGS) entry which is preliminary data.</text>
</comment>
<keyword evidence="2" id="KW-1185">Reference proteome</keyword>
<name>A0A4Y2TEH0_ARAVE</name>
<dbReference type="Proteomes" id="UP000499080">
    <property type="component" value="Unassembled WGS sequence"/>
</dbReference>